<evidence type="ECO:0000313" key="2">
    <source>
        <dbReference type="EMBL" id="DBA04588.1"/>
    </source>
</evidence>
<reference evidence="2" key="2">
    <citation type="journal article" date="2023" name="Microbiol Resour">
        <title>Decontamination and Annotation of the Draft Genome Sequence of the Oomycete Lagenidium giganteum ARSEF 373.</title>
        <authorList>
            <person name="Morgan W.R."/>
            <person name="Tartar A."/>
        </authorList>
    </citation>
    <scope>NUCLEOTIDE SEQUENCE</scope>
    <source>
        <strain evidence="2">ARSEF 373</strain>
    </source>
</reference>
<proteinExistence type="predicted"/>
<reference evidence="2" key="1">
    <citation type="submission" date="2022-11" db="EMBL/GenBank/DDBJ databases">
        <authorList>
            <person name="Morgan W.R."/>
            <person name="Tartar A."/>
        </authorList>
    </citation>
    <scope>NUCLEOTIDE SEQUENCE</scope>
    <source>
        <strain evidence="2">ARSEF 373</strain>
    </source>
</reference>
<comment type="caution">
    <text evidence="2">The sequence shown here is derived from an EMBL/GenBank/DDBJ whole genome shotgun (WGS) entry which is preliminary data.</text>
</comment>
<dbReference type="Proteomes" id="UP001146120">
    <property type="component" value="Unassembled WGS sequence"/>
</dbReference>
<sequence length="154" mass="17280">MTFCNGDAYAYNDQAASLVQTQFQYITESIEDGPLVSTGLVCEPDKTATVIYEYVLELEEEANVVGGEWVGESMKAHPDFLWVPQPIDDDQVTKNQSVRQERARVAQPVDRWLQPLSSSARPPPPPPPPSPPSPEPCLLFNDAFLHSFDFMHCW</sequence>
<dbReference type="GO" id="GO:0016755">
    <property type="term" value="F:aminoacyltransferase activity"/>
    <property type="evidence" value="ECO:0007669"/>
    <property type="project" value="InterPro"/>
</dbReference>
<feature type="compositionally biased region" description="Pro residues" evidence="1">
    <location>
        <begin position="121"/>
        <end position="135"/>
    </location>
</feature>
<accession>A0AAV2ZAZ4</accession>
<name>A0AAV2ZAZ4_9STRA</name>
<dbReference type="InterPro" id="IPR032048">
    <property type="entry name" value="TGase_elicitor"/>
</dbReference>
<protein>
    <submittedName>
        <fullName evidence="2">Uncharacterized protein</fullName>
    </submittedName>
</protein>
<feature type="region of interest" description="Disordered" evidence="1">
    <location>
        <begin position="91"/>
        <end position="136"/>
    </location>
</feature>
<gene>
    <name evidence="2" type="ORF">N0F65_011136</name>
</gene>
<dbReference type="AlphaFoldDB" id="A0AAV2ZAZ4"/>
<dbReference type="EMBL" id="DAKRPA010000007">
    <property type="protein sequence ID" value="DBA04588.1"/>
    <property type="molecule type" value="Genomic_DNA"/>
</dbReference>
<keyword evidence="3" id="KW-1185">Reference proteome</keyword>
<organism evidence="2 3">
    <name type="scientific">Lagenidium giganteum</name>
    <dbReference type="NCBI Taxonomy" id="4803"/>
    <lineage>
        <taxon>Eukaryota</taxon>
        <taxon>Sar</taxon>
        <taxon>Stramenopiles</taxon>
        <taxon>Oomycota</taxon>
        <taxon>Peronosporomycetes</taxon>
        <taxon>Pythiales</taxon>
        <taxon>Pythiaceae</taxon>
    </lineage>
</organism>
<evidence type="ECO:0000313" key="3">
    <source>
        <dbReference type="Proteomes" id="UP001146120"/>
    </source>
</evidence>
<feature type="non-terminal residue" evidence="2">
    <location>
        <position position="154"/>
    </location>
</feature>
<dbReference type="Pfam" id="PF16683">
    <property type="entry name" value="TGase_elicitor"/>
    <property type="match status" value="1"/>
</dbReference>
<evidence type="ECO:0000256" key="1">
    <source>
        <dbReference type="SAM" id="MobiDB-lite"/>
    </source>
</evidence>